<feature type="transmembrane region" description="Helical" evidence="1">
    <location>
        <begin position="82"/>
        <end position="103"/>
    </location>
</feature>
<dbReference type="Pfam" id="PF09546">
    <property type="entry name" value="Spore_III_AE"/>
    <property type="match status" value="1"/>
</dbReference>
<reference evidence="2" key="1">
    <citation type="submission" date="2020-10" db="EMBL/GenBank/DDBJ databases">
        <authorList>
            <person name="Gilroy R."/>
        </authorList>
    </citation>
    <scope>NUCLEOTIDE SEQUENCE</scope>
    <source>
        <strain evidence="2">ChiW13-3771</strain>
    </source>
</reference>
<feature type="transmembrane region" description="Helical" evidence="1">
    <location>
        <begin position="223"/>
        <end position="246"/>
    </location>
</feature>
<organism evidence="2 3">
    <name type="scientific">Candidatus Fimimorpha faecalis</name>
    <dbReference type="NCBI Taxonomy" id="2840824"/>
    <lineage>
        <taxon>Bacteria</taxon>
        <taxon>Bacillati</taxon>
        <taxon>Bacillota</taxon>
        <taxon>Clostridia</taxon>
        <taxon>Eubacteriales</taxon>
        <taxon>Candidatus Fimimorpha</taxon>
    </lineage>
</organism>
<feature type="transmembrane region" description="Helical" evidence="1">
    <location>
        <begin position="288"/>
        <end position="319"/>
    </location>
</feature>
<feature type="transmembrane region" description="Helical" evidence="1">
    <location>
        <begin position="182"/>
        <end position="203"/>
    </location>
</feature>
<dbReference type="EMBL" id="DVHN01000056">
    <property type="protein sequence ID" value="HIR88290.1"/>
    <property type="molecule type" value="Genomic_DNA"/>
</dbReference>
<accession>A0A9D1JCZ8</accession>
<dbReference type="Proteomes" id="UP000824201">
    <property type="component" value="Unassembled WGS sequence"/>
</dbReference>
<feature type="transmembrane region" description="Helical" evidence="1">
    <location>
        <begin position="340"/>
        <end position="359"/>
    </location>
</feature>
<keyword evidence="1" id="KW-1133">Transmembrane helix</keyword>
<reference evidence="2" key="2">
    <citation type="journal article" date="2021" name="PeerJ">
        <title>Extensive microbial diversity within the chicken gut microbiome revealed by metagenomics and culture.</title>
        <authorList>
            <person name="Gilroy R."/>
            <person name="Ravi A."/>
            <person name="Getino M."/>
            <person name="Pursley I."/>
            <person name="Horton D.L."/>
            <person name="Alikhan N.F."/>
            <person name="Baker D."/>
            <person name="Gharbi K."/>
            <person name="Hall N."/>
            <person name="Watson M."/>
            <person name="Adriaenssens E.M."/>
            <person name="Foster-Nyarko E."/>
            <person name="Jarju S."/>
            <person name="Secka A."/>
            <person name="Antonio M."/>
            <person name="Oren A."/>
            <person name="Chaudhuri R.R."/>
            <person name="La Ragione R."/>
            <person name="Hildebrand F."/>
            <person name="Pallen M.J."/>
        </authorList>
    </citation>
    <scope>NUCLEOTIDE SEQUENCE</scope>
    <source>
        <strain evidence="2">ChiW13-3771</strain>
    </source>
</reference>
<gene>
    <name evidence="2" type="ORF">IAC96_05000</name>
</gene>
<dbReference type="InterPro" id="IPR014194">
    <property type="entry name" value="Spore_III_AE"/>
</dbReference>
<protein>
    <submittedName>
        <fullName evidence="2">Stage III sporulation protein AE</fullName>
    </submittedName>
</protein>
<name>A0A9D1JCZ8_9FIRM</name>
<comment type="caution">
    <text evidence="2">The sequence shown here is derived from an EMBL/GenBank/DDBJ whole genome shotgun (WGS) entry which is preliminary data.</text>
</comment>
<keyword evidence="1" id="KW-0812">Transmembrane</keyword>
<proteinExistence type="predicted"/>
<dbReference type="AlphaFoldDB" id="A0A9D1JCZ8"/>
<feature type="transmembrane region" description="Helical" evidence="1">
    <location>
        <begin position="148"/>
        <end position="170"/>
    </location>
</feature>
<evidence type="ECO:0000313" key="3">
    <source>
        <dbReference type="Proteomes" id="UP000824201"/>
    </source>
</evidence>
<keyword evidence="1" id="KW-0472">Membrane</keyword>
<evidence type="ECO:0000313" key="2">
    <source>
        <dbReference type="EMBL" id="HIR88290.1"/>
    </source>
</evidence>
<evidence type="ECO:0000256" key="1">
    <source>
        <dbReference type="SAM" id="Phobius"/>
    </source>
</evidence>
<sequence>MLIGLCMWLLTITTYIDDLPSLEEYDFSEIQSFLEEELPDTKLNFAEIVTELMSGDSESIVSTGLEWGYQLLFSEIEANRTILLNVILIAVIGAVFTNFSSVFRNSDISETGFFITYLLMIGLLAVAFSAAISIATVMLDTILGFMKVLLPTFFLAVTFVGESLTSAAFYETAFGIISIMEWVLKNIVIPMIGMYITLLFVNQISEKDYLSKTAELLKLIVEWGIKTILGVVLGIQVIQGLVLPFADAIKTNAIQKAVKIIPGVGDSASAISQMVIGGGILIKNGIGTAALIVIVVITVIPLLQLAVITVFYYIAAAIIQPISDERMSNSITAVAEGSKLLIRVVFVSGFLFFITIVVVCQTTNLSYLGG</sequence>
<feature type="transmembrane region" description="Helical" evidence="1">
    <location>
        <begin position="115"/>
        <end position="136"/>
    </location>
</feature>